<gene>
    <name evidence="1" type="ORF">ARMOST_15217</name>
</gene>
<keyword evidence="2" id="KW-1185">Reference proteome</keyword>
<reference evidence="2" key="1">
    <citation type="journal article" date="2017" name="Nat. Ecol. Evol.">
        <title>Genome expansion and lineage-specific genetic innovations in the forest pathogenic fungi Armillaria.</title>
        <authorList>
            <person name="Sipos G."/>
            <person name="Prasanna A.N."/>
            <person name="Walter M.C."/>
            <person name="O'Connor E."/>
            <person name="Balint B."/>
            <person name="Krizsan K."/>
            <person name="Kiss B."/>
            <person name="Hess J."/>
            <person name="Varga T."/>
            <person name="Slot J."/>
            <person name="Riley R."/>
            <person name="Boka B."/>
            <person name="Rigling D."/>
            <person name="Barry K."/>
            <person name="Lee J."/>
            <person name="Mihaltcheva S."/>
            <person name="LaButti K."/>
            <person name="Lipzen A."/>
            <person name="Waldron R."/>
            <person name="Moloney N.M."/>
            <person name="Sperisen C."/>
            <person name="Kredics L."/>
            <person name="Vagvoelgyi C."/>
            <person name="Patrignani A."/>
            <person name="Fitzpatrick D."/>
            <person name="Nagy I."/>
            <person name="Doyle S."/>
            <person name="Anderson J.B."/>
            <person name="Grigoriev I.V."/>
            <person name="Gueldener U."/>
            <person name="Muensterkoetter M."/>
            <person name="Nagy L.G."/>
        </authorList>
    </citation>
    <scope>NUCLEOTIDE SEQUENCE [LARGE SCALE GENOMIC DNA]</scope>
    <source>
        <strain evidence="2">C18/9</strain>
    </source>
</reference>
<proteinExistence type="predicted"/>
<evidence type="ECO:0008006" key="3">
    <source>
        <dbReference type="Google" id="ProtNLM"/>
    </source>
</evidence>
<evidence type="ECO:0000313" key="1">
    <source>
        <dbReference type="EMBL" id="SJL11807.1"/>
    </source>
</evidence>
<name>A0A284RSR4_ARMOS</name>
<protein>
    <recommendedName>
        <fullName evidence="3">F-box domain-containing protein</fullName>
    </recommendedName>
</protein>
<dbReference type="EMBL" id="FUEG01000015">
    <property type="protein sequence ID" value="SJL11807.1"/>
    <property type="molecule type" value="Genomic_DNA"/>
</dbReference>
<sequence>MADALLPTELTNVPRELLEEIMWHTPQELGVLCQVNSYFRDLAYSIQFEKIKVNPLCDIGTWQILVQIRPLIAQVIHDISVTGDSKGRPIPVFFEDLLQELPLVHNMYLLGYNIDYRILARCSIMSVRHLCIHNCLLSDIW</sequence>
<dbReference type="Proteomes" id="UP000219338">
    <property type="component" value="Unassembled WGS sequence"/>
</dbReference>
<dbReference type="AlphaFoldDB" id="A0A284RSR4"/>
<organism evidence="1 2">
    <name type="scientific">Armillaria ostoyae</name>
    <name type="common">Armillaria root rot fungus</name>
    <dbReference type="NCBI Taxonomy" id="47428"/>
    <lineage>
        <taxon>Eukaryota</taxon>
        <taxon>Fungi</taxon>
        <taxon>Dikarya</taxon>
        <taxon>Basidiomycota</taxon>
        <taxon>Agaricomycotina</taxon>
        <taxon>Agaricomycetes</taxon>
        <taxon>Agaricomycetidae</taxon>
        <taxon>Agaricales</taxon>
        <taxon>Marasmiineae</taxon>
        <taxon>Physalacriaceae</taxon>
        <taxon>Armillaria</taxon>
    </lineage>
</organism>
<accession>A0A284RSR4</accession>
<evidence type="ECO:0000313" key="2">
    <source>
        <dbReference type="Proteomes" id="UP000219338"/>
    </source>
</evidence>